<evidence type="ECO:0000313" key="1">
    <source>
        <dbReference type="EMBL" id="SVC57137.1"/>
    </source>
</evidence>
<sequence>MVQIIICLMALQGILCSQDEPIFIRSLALLGNESISENEISFVVR</sequence>
<organism evidence="1">
    <name type="scientific">marine metagenome</name>
    <dbReference type="NCBI Taxonomy" id="408172"/>
    <lineage>
        <taxon>unclassified sequences</taxon>
        <taxon>metagenomes</taxon>
        <taxon>ecological metagenomes</taxon>
    </lineage>
</organism>
<protein>
    <submittedName>
        <fullName evidence="1">Uncharacterized protein</fullName>
    </submittedName>
</protein>
<reference evidence="1" key="1">
    <citation type="submission" date="2018-05" db="EMBL/GenBank/DDBJ databases">
        <authorList>
            <person name="Lanie J.A."/>
            <person name="Ng W.-L."/>
            <person name="Kazmierczak K.M."/>
            <person name="Andrzejewski T.M."/>
            <person name="Davidsen T.M."/>
            <person name="Wayne K.J."/>
            <person name="Tettelin H."/>
            <person name="Glass J.I."/>
            <person name="Rusch D."/>
            <person name="Podicherti R."/>
            <person name="Tsui H.-C.T."/>
            <person name="Winkler M.E."/>
        </authorList>
    </citation>
    <scope>NUCLEOTIDE SEQUENCE</scope>
</reference>
<accession>A0A382NA75</accession>
<dbReference type="EMBL" id="UINC01098537">
    <property type="protein sequence ID" value="SVC57137.1"/>
    <property type="molecule type" value="Genomic_DNA"/>
</dbReference>
<dbReference type="AlphaFoldDB" id="A0A382NA75"/>
<gene>
    <name evidence="1" type="ORF">METZ01_LOCUS309991</name>
</gene>
<feature type="non-terminal residue" evidence="1">
    <location>
        <position position="45"/>
    </location>
</feature>
<proteinExistence type="predicted"/>
<name>A0A382NA75_9ZZZZ</name>